<proteinExistence type="inferred from homology"/>
<evidence type="ECO:0000256" key="1">
    <source>
        <dbReference type="ARBA" id="ARBA00001946"/>
    </source>
</evidence>
<dbReference type="AlphaFoldDB" id="A0A419EXG4"/>
<reference evidence="5 6" key="1">
    <citation type="journal article" date="2017" name="ISME J.">
        <title>Energy and carbon metabolisms in a deep terrestrial subsurface fluid microbial community.</title>
        <authorList>
            <person name="Momper L."/>
            <person name="Jungbluth S.P."/>
            <person name="Lee M.D."/>
            <person name="Amend J.P."/>
        </authorList>
    </citation>
    <scope>NUCLEOTIDE SEQUENCE [LARGE SCALE GENOMIC DNA]</scope>
    <source>
        <strain evidence="5">SURF_17</strain>
    </source>
</reference>
<dbReference type="PROSITE" id="PS00893">
    <property type="entry name" value="NUDIX_BOX"/>
    <property type="match status" value="1"/>
</dbReference>
<dbReference type="InterPro" id="IPR000086">
    <property type="entry name" value="NUDIX_hydrolase_dom"/>
</dbReference>
<comment type="similarity">
    <text evidence="3">Belongs to the Nudix hydrolase family.</text>
</comment>
<feature type="domain" description="Nudix hydrolase" evidence="4">
    <location>
        <begin position="20"/>
        <end position="152"/>
    </location>
</feature>
<gene>
    <name evidence="5" type="ORF">C4532_10955</name>
</gene>
<dbReference type="SUPFAM" id="SSF55811">
    <property type="entry name" value="Nudix"/>
    <property type="match status" value="1"/>
</dbReference>
<evidence type="ECO:0000313" key="5">
    <source>
        <dbReference type="EMBL" id="RJP69465.1"/>
    </source>
</evidence>
<dbReference type="InterPro" id="IPR020084">
    <property type="entry name" value="NUDIX_hydrolase_CS"/>
</dbReference>
<evidence type="ECO:0000256" key="2">
    <source>
        <dbReference type="ARBA" id="ARBA00022801"/>
    </source>
</evidence>
<evidence type="ECO:0000313" key="6">
    <source>
        <dbReference type="Proteomes" id="UP000285961"/>
    </source>
</evidence>
<keyword evidence="2 3" id="KW-0378">Hydrolase</keyword>
<comment type="cofactor">
    <cofactor evidence="1">
        <name>Mg(2+)</name>
        <dbReference type="ChEBI" id="CHEBI:18420"/>
    </cofactor>
</comment>
<dbReference type="PROSITE" id="PS51462">
    <property type="entry name" value="NUDIX"/>
    <property type="match status" value="1"/>
</dbReference>
<dbReference type="PANTHER" id="PTHR43046:SF14">
    <property type="entry name" value="MUTT_NUDIX FAMILY PROTEIN"/>
    <property type="match status" value="1"/>
</dbReference>
<dbReference type="PANTHER" id="PTHR43046">
    <property type="entry name" value="GDP-MANNOSE MANNOSYL HYDROLASE"/>
    <property type="match status" value="1"/>
</dbReference>
<organism evidence="5 6">
    <name type="scientific">Candidatus Abyssobacteria bacterium SURF_17</name>
    <dbReference type="NCBI Taxonomy" id="2093361"/>
    <lineage>
        <taxon>Bacteria</taxon>
        <taxon>Pseudomonadati</taxon>
        <taxon>Candidatus Hydrogenedentota</taxon>
        <taxon>Candidatus Abyssobacteria</taxon>
    </lineage>
</organism>
<dbReference type="PRINTS" id="PR00502">
    <property type="entry name" value="NUDIXFAMILY"/>
</dbReference>
<dbReference type="Gene3D" id="3.90.79.10">
    <property type="entry name" value="Nucleoside Triphosphate Pyrophosphohydrolase"/>
    <property type="match status" value="1"/>
</dbReference>
<protein>
    <submittedName>
        <fullName evidence="5">NUDIX domain-containing protein</fullName>
    </submittedName>
</protein>
<dbReference type="GO" id="GO:0016787">
    <property type="term" value="F:hydrolase activity"/>
    <property type="evidence" value="ECO:0007669"/>
    <property type="project" value="UniProtKB-KW"/>
</dbReference>
<evidence type="ECO:0000256" key="3">
    <source>
        <dbReference type="RuleBase" id="RU003476"/>
    </source>
</evidence>
<comment type="caution">
    <text evidence="5">The sequence shown here is derived from an EMBL/GenBank/DDBJ whole genome shotgun (WGS) entry which is preliminary data.</text>
</comment>
<name>A0A419EXG4_9BACT</name>
<dbReference type="EMBL" id="QZKI01000082">
    <property type="protein sequence ID" value="RJP69465.1"/>
    <property type="molecule type" value="Genomic_DNA"/>
</dbReference>
<evidence type="ECO:0000259" key="4">
    <source>
        <dbReference type="PROSITE" id="PS51462"/>
    </source>
</evidence>
<dbReference type="InterPro" id="IPR020476">
    <property type="entry name" value="Nudix_hydrolase"/>
</dbReference>
<dbReference type="CDD" id="cd04673">
    <property type="entry name" value="NUDIX_ADPRase"/>
    <property type="match status" value="1"/>
</dbReference>
<sequence length="166" mass="18613">MLAMTDGTELLRSNAMNAEGIMLAVGAVIRDAEGRLLLVRHKRERGGYWQGKWICPGGRLEPGETLAEGALREVREETHLDIKLGKILAPFETIVREGDTVRLHVVYVDFLADLVGGELKPDDDIAEAEWWDQSTLARRWYELHHDTQRLLTIAGCVPELPSSSLQ</sequence>
<dbReference type="InterPro" id="IPR015797">
    <property type="entry name" value="NUDIX_hydrolase-like_dom_sf"/>
</dbReference>
<accession>A0A419EXG4</accession>
<dbReference type="Proteomes" id="UP000285961">
    <property type="component" value="Unassembled WGS sequence"/>
</dbReference>
<dbReference type="Pfam" id="PF00293">
    <property type="entry name" value="NUDIX"/>
    <property type="match status" value="1"/>
</dbReference>